<keyword evidence="1" id="KW-0012">Acyltransferase</keyword>
<dbReference type="PANTHER" id="PTHR22753:SF24">
    <property type="entry name" value="ESTERASE_LIPASE_THIOESTERASE FAMILY PROTEIN"/>
    <property type="match status" value="1"/>
</dbReference>
<dbReference type="Proteomes" id="UP000289340">
    <property type="component" value="Chromosome 9"/>
</dbReference>
<keyword evidence="1" id="KW-0808">Transferase</keyword>
<name>A0A445IY64_GLYSO</name>
<evidence type="ECO:0000313" key="1">
    <source>
        <dbReference type="EMBL" id="RZB91087.1"/>
    </source>
</evidence>
<dbReference type="GO" id="GO:0016746">
    <property type="term" value="F:acyltransferase activity"/>
    <property type="evidence" value="ECO:0007669"/>
    <property type="project" value="UniProtKB-KW"/>
</dbReference>
<protein>
    <submittedName>
        <fullName evidence="1">Acyltransferase-like protein, chloroplastic</fullName>
    </submittedName>
</protein>
<dbReference type="PANTHER" id="PTHR22753">
    <property type="entry name" value="TRANSMEMBRANE PROTEIN 68"/>
    <property type="match status" value="1"/>
</dbReference>
<gene>
    <name evidence="1" type="ORF">D0Y65_023473</name>
</gene>
<organism evidence="1 2">
    <name type="scientific">Glycine soja</name>
    <name type="common">Wild soybean</name>
    <dbReference type="NCBI Taxonomy" id="3848"/>
    <lineage>
        <taxon>Eukaryota</taxon>
        <taxon>Viridiplantae</taxon>
        <taxon>Streptophyta</taxon>
        <taxon>Embryophyta</taxon>
        <taxon>Tracheophyta</taxon>
        <taxon>Spermatophyta</taxon>
        <taxon>Magnoliopsida</taxon>
        <taxon>eudicotyledons</taxon>
        <taxon>Gunneridae</taxon>
        <taxon>Pentapetalae</taxon>
        <taxon>rosids</taxon>
        <taxon>fabids</taxon>
        <taxon>Fabales</taxon>
        <taxon>Fabaceae</taxon>
        <taxon>Papilionoideae</taxon>
        <taxon>50 kb inversion clade</taxon>
        <taxon>NPAAA clade</taxon>
        <taxon>indigoferoid/millettioid clade</taxon>
        <taxon>Phaseoleae</taxon>
        <taxon>Glycine</taxon>
        <taxon>Glycine subgen. Soja</taxon>
    </lineage>
</organism>
<evidence type="ECO:0000313" key="2">
    <source>
        <dbReference type="Proteomes" id="UP000289340"/>
    </source>
</evidence>
<dbReference type="GO" id="GO:0016020">
    <property type="term" value="C:membrane"/>
    <property type="evidence" value="ECO:0007669"/>
    <property type="project" value="TreeGrafter"/>
</dbReference>
<keyword evidence="2" id="KW-1185">Reference proteome</keyword>
<accession>A0A445IY64</accession>
<dbReference type="AlphaFoldDB" id="A0A445IY64"/>
<comment type="caution">
    <text evidence="1">The sequence shown here is derived from an EMBL/GenBank/DDBJ whole genome shotgun (WGS) entry which is preliminary data.</text>
</comment>
<proteinExistence type="predicted"/>
<dbReference type="EMBL" id="QZWG01000009">
    <property type="protein sequence ID" value="RZB91087.1"/>
    <property type="molecule type" value="Genomic_DNA"/>
</dbReference>
<reference evidence="1 2" key="1">
    <citation type="submission" date="2018-09" db="EMBL/GenBank/DDBJ databases">
        <title>A high-quality reference genome of wild soybean provides a powerful tool to mine soybean genomes.</title>
        <authorList>
            <person name="Xie M."/>
            <person name="Chung C.Y.L."/>
            <person name="Li M.-W."/>
            <person name="Wong F.-L."/>
            <person name="Chan T.-F."/>
            <person name="Lam H.-M."/>
        </authorList>
    </citation>
    <scope>NUCLEOTIDE SEQUENCE [LARGE SCALE GENOMIC DNA]</scope>
    <source>
        <strain evidence="2">cv. W05</strain>
        <tissue evidence="1">Hypocotyl of etiolated seedlings</tissue>
    </source>
</reference>
<sequence>MHLPCRRYSLSSCHQCCCTTALSPHRQYRSNFHSNLEVVFDYDDLVKIPYFRSEIESLTDEAMQLSMHIHYYISLIYLKSKSDAGGEVVNQPVHMPLILPKVPGRFYYYFGKPLEMEGRKRELKDDRQKSHELYLQVKSEVERCIAYLKEKRESDPCRGIGPRLLY</sequence>